<dbReference type="InterPro" id="IPR027469">
    <property type="entry name" value="Cation_efflux_TMD_sf"/>
</dbReference>
<evidence type="ECO:0000256" key="5">
    <source>
        <dbReference type="ARBA" id="ARBA00022496"/>
    </source>
</evidence>
<keyword evidence="14" id="KW-1185">Reference proteome</keyword>
<dbReference type="PANTHER" id="PTHR43840">
    <property type="entry name" value="MITOCHONDRIAL METAL TRANSPORTER 1-RELATED"/>
    <property type="match status" value="1"/>
</dbReference>
<evidence type="ECO:0000256" key="4">
    <source>
        <dbReference type="ARBA" id="ARBA00022475"/>
    </source>
</evidence>
<dbReference type="Gene3D" id="1.20.1510.10">
    <property type="entry name" value="Cation efflux protein transmembrane domain"/>
    <property type="match status" value="1"/>
</dbReference>
<dbReference type="InterPro" id="IPR036837">
    <property type="entry name" value="Cation_efflux_CTD_sf"/>
</dbReference>
<evidence type="ECO:0000256" key="8">
    <source>
        <dbReference type="ARBA" id="ARBA00022989"/>
    </source>
</evidence>
<keyword evidence="4" id="KW-1003">Cell membrane</keyword>
<name>A0ABS7DHS4_9GAMM</name>
<comment type="subcellular location">
    <subcellularLocation>
        <location evidence="1">Membrane</location>
        <topology evidence="1">Multi-pass membrane protein</topology>
    </subcellularLocation>
</comment>
<evidence type="ECO:0000256" key="7">
    <source>
        <dbReference type="ARBA" id="ARBA00022906"/>
    </source>
</evidence>
<keyword evidence="5" id="KW-0408">Iron</keyword>
<dbReference type="InterPro" id="IPR058533">
    <property type="entry name" value="Cation_efflux_TM"/>
</dbReference>
<evidence type="ECO:0000256" key="1">
    <source>
        <dbReference type="ARBA" id="ARBA00004141"/>
    </source>
</evidence>
<keyword evidence="7" id="KW-0406">Ion transport</keyword>
<dbReference type="NCBIfam" id="TIGR01297">
    <property type="entry name" value="CDF"/>
    <property type="match status" value="1"/>
</dbReference>
<proteinExistence type="inferred from homology"/>
<feature type="domain" description="Cation efflux protein transmembrane" evidence="11">
    <location>
        <begin position="21"/>
        <end position="211"/>
    </location>
</feature>
<feature type="transmembrane region" description="Helical" evidence="10">
    <location>
        <begin position="12"/>
        <end position="38"/>
    </location>
</feature>
<comment type="caution">
    <text evidence="13">The sequence shown here is derived from an EMBL/GenBank/DDBJ whole genome shotgun (WGS) entry which is preliminary data.</text>
</comment>
<sequence length="311" mass="34328">MNSSVELQRYKKLVMIAGGASVATAILFIIIKFVVWVISSSTVIFASLTDSIFDLLASLVNLLALKFSLSPPDKEHRYGHHKSQALASLAQAAFIGGSSVLLVIHGIERCLHPQGVLYLDLAIIVSVISIVITVLLVLLQTYVYRLTRSEAISADRLHYLSDVTLNIGVLLALALSYYGYLWADGLFASLIGLFIMKGAYVIGFRAVQTLLDKSLGRDSIKKIINAIHSIGDVKSVHDLKTHRAGPMVYIQGHLVLDGNMDLFKAHDIVDEIEKKIRIDFPDAEIILHMEPDTQSTYEDVVFFDSAEDKTE</sequence>
<evidence type="ECO:0000259" key="12">
    <source>
        <dbReference type="Pfam" id="PF16916"/>
    </source>
</evidence>
<evidence type="ECO:0000313" key="14">
    <source>
        <dbReference type="Proteomes" id="UP000731465"/>
    </source>
</evidence>
<keyword evidence="9 10" id="KW-0472">Membrane</keyword>
<feature type="transmembrane region" description="Helical" evidence="10">
    <location>
        <begin position="186"/>
        <end position="207"/>
    </location>
</feature>
<keyword evidence="7" id="KW-0864">Zinc transport</keyword>
<dbReference type="PANTHER" id="PTHR43840:SF41">
    <property type="entry name" value="CATION-EFFLUX PUMP FIEF"/>
    <property type="match status" value="1"/>
</dbReference>
<dbReference type="SUPFAM" id="SSF160240">
    <property type="entry name" value="Cation efflux protein cytoplasmic domain-like"/>
    <property type="match status" value="1"/>
</dbReference>
<feature type="transmembrane region" description="Helical" evidence="10">
    <location>
        <begin position="159"/>
        <end position="180"/>
    </location>
</feature>
<dbReference type="Gene3D" id="3.30.70.1350">
    <property type="entry name" value="Cation efflux protein, cytoplasmic domain"/>
    <property type="match status" value="1"/>
</dbReference>
<evidence type="ECO:0000256" key="2">
    <source>
        <dbReference type="ARBA" id="ARBA00010212"/>
    </source>
</evidence>
<evidence type="ECO:0000256" key="10">
    <source>
        <dbReference type="SAM" id="Phobius"/>
    </source>
</evidence>
<feature type="transmembrane region" description="Helical" evidence="10">
    <location>
        <begin position="44"/>
        <end position="64"/>
    </location>
</feature>
<keyword evidence="6 10" id="KW-0812">Transmembrane</keyword>
<dbReference type="Pfam" id="PF16916">
    <property type="entry name" value="ZT_dimer"/>
    <property type="match status" value="1"/>
</dbReference>
<dbReference type="RefSeq" id="WP_219938074.1">
    <property type="nucleotide sequence ID" value="NZ_JAGFNY010000032.1"/>
</dbReference>
<dbReference type="InterPro" id="IPR050291">
    <property type="entry name" value="CDF_Transporter"/>
</dbReference>
<keyword evidence="7" id="KW-0862">Zinc</keyword>
<keyword evidence="5" id="KW-0410">Iron transport</keyword>
<dbReference type="EMBL" id="JAGFNY010000032">
    <property type="protein sequence ID" value="MBW7570849.1"/>
    <property type="molecule type" value="Genomic_DNA"/>
</dbReference>
<dbReference type="Pfam" id="PF01545">
    <property type="entry name" value="Cation_efflux"/>
    <property type="match status" value="1"/>
</dbReference>
<evidence type="ECO:0000259" key="11">
    <source>
        <dbReference type="Pfam" id="PF01545"/>
    </source>
</evidence>
<evidence type="ECO:0000256" key="6">
    <source>
        <dbReference type="ARBA" id="ARBA00022692"/>
    </source>
</evidence>
<evidence type="ECO:0000313" key="13">
    <source>
        <dbReference type="EMBL" id="MBW7570849.1"/>
    </source>
</evidence>
<protein>
    <submittedName>
        <fullName evidence="13">Cation diffusion facilitator family transporter</fullName>
    </submittedName>
</protein>
<organism evidence="13 14">
    <name type="scientific">Succinivibrio faecicola</name>
    <dbReference type="NCBI Taxonomy" id="2820300"/>
    <lineage>
        <taxon>Bacteria</taxon>
        <taxon>Pseudomonadati</taxon>
        <taxon>Pseudomonadota</taxon>
        <taxon>Gammaproteobacteria</taxon>
        <taxon>Aeromonadales</taxon>
        <taxon>Succinivibrionaceae</taxon>
        <taxon>Succinivibrio</taxon>
    </lineage>
</organism>
<feature type="domain" description="Cation efflux protein cytoplasmic" evidence="12">
    <location>
        <begin position="217"/>
        <end position="291"/>
    </location>
</feature>
<dbReference type="InterPro" id="IPR002524">
    <property type="entry name" value="Cation_efflux"/>
</dbReference>
<evidence type="ECO:0000256" key="3">
    <source>
        <dbReference type="ARBA" id="ARBA00022448"/>
    </source>
</evidence>
<keyword evidence="3" id="KW-0813">Transport</keyword>
<dbReference type="InterPro" id="IPR027470">
    <property type="entry name" value="Cation_efflux_CTD"/>
</dbReference>
<reference evidence="13 14" key="1">
    <citation type="submission" date="2021-03" db="EMBL/GenBank/DDBJ databases">
        <title>Succinivibrio sp. nov. isolated from feces of cow.</title>
        <authorList>
            <person name="Choi J.-Y."/>
        </authorList>
    </citation>
    <scope>NUCLEOTIDE SEQUENCE [LARGE SCALE GENOMIC DNA]</scope>
    <source>
        <strain evidence="13 14">AGMB01872</strain>
    </source>
</reference>
<gene>
    <name evidence="13" type="ORF">J5V48_08080</name>
</gene>
<accession>A0ABS7DHS4</accession>
<dbReference type="Proteomes" id="UP000731465">
    <property type="component" value="Unassembled WGS sequence"/>
</dbReference>
<feature type="transmembrane region" description="Helical" evidence="10">
    <location>
        <begin position="116"/>
        <end position="139"/>
    </location>
</feature>
<keyword evidence="8 10" id="KW-1133">Transmembrane helix</keyword>
<comment type="similarity">
    <text evidence="2">Belongs to the cation diffusion facilitator (CDF) transporter (TC 2.A.4) family. FieF subfamily.</text>
</comment>
<evidence type="ECO:0000256" key="9">
    <source>
        <dbReference type="ARBA" id="ARBA00023136"/>
    </source>
</evidence>
<dbReference type="SUPFAM" id="SSF161111">
    <property type="entry name" value="Cation efflux protein transmembrane domain-like"/>
    <property type="match status" value="1"/>
</dbReference>
<feature type="transmembrane region" description="Helical" evidence="10">
    <location>
        <begin position="85"/>
        <end position="104"/>
    </location>
</feature>